<evidence type="ECO:0000256" key="3">
    <source>
        <dbReference type="PROSITE-ProRule" id="PRU00357"/>
    </source>
</evidence>
<evidence type="ECO:0000313" key="6">
    <source>
        <dbReference type="Proteomes" id="UP000824469"/>
    </source>
</evidence>
<sequence>AHNLHVGIQSSIPVDYKARVMRYKEKRKNRKFKKTIKYANKEAYVETMPRIKGRYAKQTDVDMDQMYTSTNLAFGLSSLLDSGVVLDTPANDISTDYNRGLFELAGHTAVHVGIQYSIPLDCEARVMRYKEKRKNMKFKKTIKWL</sequence>
<gene>
    <name evidence="5" type="ORF">KI387_028835</name>
</gene>
<comment type="subcellular location">
    <subcellularLocation>
        <location evidence="1 3">Nucleus</location>
    </subcellularLocation>
</comment>
<feature type="domain" description="CCT" evidence="4">
    <location>
        <begin position="16"/>
        <end position="58"/>
    </location>
</feature>
<dbReference type="PANTHER" id="PTHR31319">
    <property type="entry name" value="ZINC FINGER PROTEIN CONSTANS-LIKE 4"/>
    <property type="match status" value="1"/>
</dbReference>
<protein>
    <recommendedName>
        <fullName evidence="4">CCT domain-containing protein</fullName>
    </recommendedName>
</protein>
<feature type="non-terminal residue" evidence="5">
    <location>
        <position position="1"/>
    </location>
</feature>
<dbReference type="InterPro" id="IPR010402">
    <property type="entry name" value="CCT_domain"/>
</dbReference>
<dbReference type="EMBL" id="JAHRHJ020000010">
    <property type="protein sequence ID" value="KAH9297153.1"/>
    <property type="molecule type" value="Genomic_DNA"/>
</dbReference>
<dbReference type="PANTHER" id="PTHR31319:SF77">
    <property type="entry name" value="ZINC FINGER PROTEIN CONSTANS-LIKE 4"/>
    <property type="match status" value="1"/>
</dbReference>
<name>A0AA38CHR5_TAXCH</name>
<proteinExistence type="predicted"/>
<dbReference type="Pfam" id="PF06203">
    <property type="entry name" value="CCT"/>
    <property type="match status" value="1"/>
</dbReference>
<dbReference type="AlphaFoldDB" id="A0AA38CHR5"/>
<evidence type="ECO:0000256" key="2">
    <source>
        <dbReference type="ARBA" id="ARBA00023242"/>
    </source>
</evidence>
<reference evidence="5 6" key="1">
    <citation type="journal article" date="2021" name="Nat. Plants">
        <title>The Taxus genome provides insights into paclitaxel biosynthesis.</title>
        <authorList>
            <person name="Xiong X."/>
            <person name="Gou J."/>
            <person name="Liao Q."/>
            <person name="Li Y."/>
            <person name="Zhou Q."/>
            <person name="Bi G."/>
            <person name="Li C."/>
            <person name="Du R."/>
            <person name="Wang X."/>
            <person name="Sun T."/>
            <person name="Guo L."/>
            <person name="Liang H."/>
            <person name="Lu P."/>
            <person name="Wu Y."/>
            <person name="Zhang Z."/>
            <person name="Ro D.K."/>
            <person name="Shang Y."/>
            <person name="Huang S."/>
            <person name="Yan J."/>
        </authorList>
    </citation>
    <scope>NUCLEOTIDE SEQUENCE [LARGE SCALE GENOMIC DNA]</scope>
    <source>
        <strain evidence="5">Ta-2019</strain>
    </source>
</reference>
<comment type="caution">
    <text evidence="5">The sequence shown here is derived from an EMBL/GenBank/DDBJ whole genome shotgun (WGS) entry which is preliminary data.</text>
</comment>
<keyword evidence="6" id="KW-1185">Reference proteome</keyword>
<feature type="non-terminal residue" evidence="5">
    <location>
        <position position="145"/>
    </location>
</feature>
<accession>A0AA38CHR5</accession>
<evidence type="ECO:0000313" key="5">
    <source>
        <dbReference type="EMBL" id="KAH9297153.1"/>
    </source>
</evidence>
<dbReference type="GO" id="GO:0003700">
    <property type="term" value="F:DNA-binding transcription factor activity"/>
    <property type="evidence" value="ECO:0007669"/>
    <property type="project" value="TreeGrafter"/>
</dbReference>
<evidence type="ECO:0000259" key="4">
    <source>
        <dbReference type="PROSITE" id="PS51017"/>
    </source>
</evidence>
<dbReference type="InterPro" id="IPR045281">
    <property type="entry name" value="CONSTANS-like"/>
</dbReference>
<dbReference type="Proteomes" id="UP000824469">
    <property type="component" value="Unassembled WGS sequence"/>
</dbReference>
<evidence type="ECO:0000256" key="1">
    <source>
        <dbReference type="ARBA" id="ARBA00004123"/>
    </source>
</evidence>
<dbReference type="GO" id="GO:0005634">
    <property type="term" value="C:nucleus"/>
    <property type="evidence" value="ECO:0007669"/>
    <property type="project" value="UniProtKB-SubCell"/>
</dbReference>
<dbReference type="PROSITE" id="PS51017">
    <property type="entry name" value="CCT"/>
    <property type="match status" value="1"/>
</dbReference>
<keyword evidence="2 3" id="KW-0539">Nucleus</keyword>
<organism evidence="5 6">
    <name type="scientific">Taxus chinensis</name>
    <name type="common">Chinese yew</name>
    <name type="synonym">Taxus wallichiana var. chinensis</name>
    <dbReference type="NCBI Taxonomy" id="29808"/>
    <lineage>
        <taxon>Eukaryota</taxon>
        <taxon>Viridiplantae</taxon>
        <taxon>Streptophyta</taxon>
        <taxon>Embryophyta</taxon>
        <taxon>Tracheophyta</taxon>
        <taxon>Spermatophyta</taxon>
        <taxon>Pinopsida</taxon>
        <taxon>Pinidae</taxon>
        <taxon>Conifers II</taxon>
        <taxon>Cupressales</taxon>
        <taxon>Taxaceae</taxon>
        <taxon>Taxus</taxon>
    </lineage>
</organism>